<dbReference type="GO" id="GO:0032259">
    <property type="term" value="P:methylation"/>
    <property type="evidence" value="ECO:0007669"/>
    <property type="project" value="UniProtKB-KW"/>
</dbReference>
<dbReference type="InterPro" id="IPR001214">
    <property type="entry name" value="SET_dom"/>
</dbReference>
<dbReference type="GO" id="GO:0005634">
    <property type="term" value="C:nucleus"/>
    <property type="evidence" value="ECO:0007669"/>
    <property type="project" value="UniProtKB-SubCell"/>
</dbReference>
<dbReference type="GO" id="GO:0008168">
    <property type="term" value="F:methyltransferase activity"/>
    <property type="evidence" value="ECO:0007669"/>
    <property type="project" value="UniProtKB-KW"/>
</dbReference>
<keyword evidence="4 11" id="KW-0489">Methyltransferase</keyword>
<evidence type="ECO:0000256" key="2">
    <source>
        <dbReference type="ARBA" id="ARBA00004286"/>
    </source>
</evidence>
<feature type="region of interest" description="Disordered" evidence="9">
    <location>
        <begin position="72"/>
        <end position="98"/>
    </location>
</feature>
<evidence type="ECO:0000256" key="4">
    <source>
        <dbReference type="ARBA" id="ARBA00022603"/>
    </source>
</evidence>
<evidence type="ECO:0000256" key="1">
    <source>
        <dbReference type="ARBA" id="ARBA00004123"/>
    </source>
</evidence>
<evidence type="ECO:0000256" key="9">
    <source>
        <dbReference type="SAM" id="MobiDB-lite"/>
    </source>
</evidence>
<evidence type="ECO:0000313" key="11">
    <source>
        <dbReference type="EMBL" id="PXF39871.1"/>
    </source>
</evidence>
<feature type="compositionally biased region" description="Basic and acidic residues" evidence="9">
    <location>
        <begin position="74"/>
        <end position="90"/>
    </location>
</feature>
<evidence type="ECO:0000259" key="10">
    <source>
        <dbReference type="PROSITE" id="PS50280"/>
    </source>
</evidence>
<dbReference type="GO" id="GO:0005694">
    <property type="term" value="C:chromosome"/>
    <property type="evidence" value="ECO:0007669"/>
    <property type="project" value="UniProtKB-SubCell"/>
</dbReference>
<evidence type="ECO:0000256" key="8">
    <source>
        <dbReference type="SAM" id="Coils"/>
    </source>
</evidence>
<accession>A0A2V3ICT0</accession>
<keyword evidence="8" id="KW-0175">Coiled coil</keyword>
<keyword evidence="7" id="KW-0539">Nucleus</keyword>
<dbReference type="PANTHER" id="PTHR22884">
    <property type="entry name" value="SET DOMAIN PROTEINS"/>
    <property type="match status" value="1"/>
</dbReference>
<comment type="caution">
    <text evidence="11">The sequence shown here is derived from an EMBL/GenBank/DDBJ whole genome shotgun (WGS) entry which is preliminary data.</text>
</comment>
<proteinExistence type="predicted"/>
<keyword evidence="6" id="KW-0949">S-adenosyl-L-methionine</keyword>
<dbReference type="PROSITE" id="PS50280">
    <property type="entry name" value="SET"/>
    <property type="match status" value="1"/>
</dbReference>
<dbReference type="AlphaFoldDB" id="A0A2V3ICT0"/>
<dbReference type="Proteomes" id="UP000247409">
    <property type="component" value="Unassembled WGS sequence"/>
</dbReference>
<reference evidence="11 12" key="1">
    <citation type="journal article" date="2018" name="Mol. Biol. Evol.">
        <title>Analysis of the draft genome of the red seaweed Gracilariopsis chorda provides insights into genome size evolution in Rhodophyta.</title>
        <authorList>
            <person name="Lee J."/>
            <person name="Yang E.C."/>
            <person name="Graf L."/>
            <person name="Yang J.H."/>
            <person name="Qiu H."/>
            <person name="Zel Zion U."/>
            <person name="Chan C.X."/>
            <person name="Stephens T.G."/>
            <person name="Weber A.P.M."/>
            <person name="Boo G.H."/>
            <person name="Boo S.M."/>
            <person name="Kim K.M."/>
            <person name="Shin Y."/>
            <person name="Jung M."/>
            <person name="Lee S.J."/>
            <person name="Yim H.S."/>
            <person name="Lee J.H."/>
            <person name="Bhattacharya D."/>
            <person name="Yoon H.S."/>
        </authorList>
    </citation>
    <scope>NUCLEOTIDE SEQUENCE [LARGE SCALE GENOMIC DNA]</scope>
    <source>
        <strain evidence="11 12">SKKU-2015</strain>
        <tissue evidence="11">Whole body</tissue>
    </source>
</reference>
<dbReference type="SUPFAM" id="SSF82199">
    <property type="entry name" value="SET domain"/>
    <property type="match status" value="1"/>
</dbReference>
<sequence>MENIKVRKSQATRLLNHSCDPNSETQKWNAGGEPRVGIFAIRDIPKGEELTFDYGARSIEKGYAPCVYNARASEQNKEPSPGRDPEKKGNSESATVDQDVMKRVQEKIAQAKNNLKKAEQLNAYANTKTGAKKPWDEWKLTPRASSRLKVWKAATKVSWPWKGYLESSGPQLTDTADSTGSCDEVTGFTREDLRSIGDRISYLIRYHNRRGKIRNQKEIGHLLNTVERYYAFFVVYQMATVFGYGYLRLRSVCTCVVLHARIAIASPFTVEHRHAAALSDQE</sequence>
<dbReference type="Gene3D" id="2.170.270.10">
    <property type="entry name" value="SET domain"/>
    <property type="match status" value="1"/>
</dbReference>
<dbReference type="Pfam" id="PF00856">
    <property type="entry name" value="SET"/>
    <property type="match status" value="1"/>
</dbReference>
<dbReference type="STRING" id="448386.A0A2V3ICT0"/>
<evidence type="ECO:0000256" key="6">
    <source>
        <dbReference type="ARBA" id="ARBA00022691"/>
    </source>
</evidence>
<evidence type="ECO:0000256" key="3">
    <source>
        <dbReference type="ARBA" id="ARBA00022454"/>
    </source>
</evidence>
<protein>
    <submittedName>
        <fullName evidence="11">Histone-lysine N-methyltransferase NSD3</fullName>
    </submittedName>
</protein>
<evidence type="ECO:0000313" key="12">
    <source>
        <dbReference type="Proteomes" id="UP000247409"/>
    </source>
</evidence>
<dbReference type="InterPro" id="IPR050777">
    <property type="entry name" value="SET2_Histone-Lys_MeTrsfase"/>
</dbReference>
<evidence type="ECO:0000256" key="7">
    <source>
        <dbReference type="ARBA" id="ARBA00023242"/>
    </source>
</evidence>
<dbReference type="EMBL" id="NBIV01000413">
    <property type="protein sequence ID" value="PXF39871.1"/>
    <property type="molecule type" value="Genomic_DNA"/>
</dbReference>
<name>A0A2V3ICT0_9FLOR</name>
<organism evidence="11 12">
    <name type="scientific">Gracilariopsis chorda</name>
    <dbReference type="NCBI Taxonomy" id="448386"/>
    <lineage>
        <taxon>Eukaryota</taxon>
        <taxon>Rhodophyta</taxon>
        <taxon>Florideophyceae</taxon>
        <taxon>Rhodymeniophycidae</taxon>
        <taxon>Gracilariales</taxon>
        <taxon>Gracilariaceae</taxon>
        <taxon>Gracilariopsis</taxon>
    </lineage>
</organism>
<dbReference type="OrthoDB" id="3221at2759"/>
<comment type="subcellular location">
    <subcellularLocation>
        <location evidence="2">Chromosome</location>
    </subcellularLocation>
    <subcellularLocation>
        <location evidence="1">Nucleus</location>
    </subcellularLocation>
</comment>
<dbReference type="InterPro" id="IPR046341">
    <property type="entry name" value="SET_dom_sf"/>
</dbReference>
<keyword evidence="12" id="KW-1185">Reference proteome</keyword>
<feature type="coiled-coil region" evidence="8">
    <location>
        <begin position="101"/>
        <end position="128"/>
    </location>
</feature>
<evidence type="ECO:0000256" key="5">
    <source>
        <dbReference type="ARBA" id="ARBA00022679"/>
    </source>
</evidence>
<keyword evidence="5 11" id="KW-0808">Transferase</keyword>
<keyword evidence="3" id="KW-0158">Chromosome</keyword>
<gene>
    <name evidence="11" type="ORF">BWQ96_10416</name>
</gene>
<feature type="domain" description="SET" evidence="10">
    <location>
        <begin position="1"/>
        <end position="55"/>
    </location>
</feature>